<reference evidence="1 2" key="1">
    <citation type="submission" date="2021-06" db="EMBL/GenBank/DDBJ databases">
        <title>Caerostris extrusa draft genome.</title>
        <authorList>
            <person name="Kono N."/>
            <person name="Arakawa K."/>
        </authorList>
    </citation>
    <scope>NUCLEOTIDE SEQUENCE [LARGE SCALE GENOMIC DNA]</scope>
</reference>
<dbReference type="EMBL" id="BPLR01002152">
    <property type="protein sequence ID" value="GIX70580.1"/>
    <property type="molecule type" value="Genomic_DNA"/>
</dbReference>
<keyword evidence="2" id="KW-1185">Reference proteome</keyword>
<accession>A0AAV4MFH6</accession>
<comment type="caution">
    <text evidence="1">The sequence shown here is derived from an EMBL/GenBank/DDBJ whole genome shotgun (WGS) entry which is preliminary data.</text>
</comment>
<name>A0AAV4MFH6_CAEEX</name>
<sequence>MLQSPSNFNLGSFVVTFTKTLKNTTKGHRITAPYPASPLSKPTEHSDKQMLHVLPWHKRKAFVPIPSKTSYSVVIQYSVLQEKATEEIRPIPRINVNVSKPPSEYRGCTSVGDDERKCRKMLPPLRLVRKMGPKVLTFEVLSLVDIDPNPASVGLRRKALNL</sequence>
<protein>
    <submittedName>
        <fullName evidence="1">Uncharacterized protein</fullName>
    </submittedName>
</protein>
<dbReference type="Proteomes" id="UP001054945">
    <property type="component" value="Unassembled WGS sequence"/>
</dbReference>
<gene>
    <name evidence="1" type="ORF">CEXT_60901</name>
</gene>
<organism evidence="1 2">
    <name type="scientific">Caerostris extrusa</name>
    <name type="common">Bark spider</name>
    <name type="synonym">Caerostris bankana</name>
    <dbReference type="NCBI Taxonomy" id="172846"/>
    <lineage>
        <taxon>Eukaryota</taxon>
        <taxon>Metazoa</taxon>
        <taxon>Ecdysozoa</taxon>
        <taxon>Arthropoda</taxon>
        <taxon>Chelicerata</taxon>
        <taxon>Arachnida</taxon>
        <taxon>Araneae</taxon>
        <taxon>Araneomorphae</taxon>
        <taxon>Entelegynae</taxon>
        <taxon>Araneoidea</taxon>
        <taxon>Araneidae</taxon>
        <taxon>Caerostris</taxon>
    </lineage>
</organism>
<proteinExistence type="predicted"/>
<dbReference type="AlphaFoldDB" id="A0AAV4MFH6"/>
<evidence type="ECO:0000313" key="2">
    <source>
        <dbReference type="Proteomes" id="UP001054945"/>
    </source>
</evidence>
<evidence type="ECO:0000313" key="1">
    <source>
        <dbReference type="EMBL" id="GIX70580.1"/>
    </source>
</evidence>